<dbReference type="SUPFAM" id="SSF53756">
    <property type="entry name" value="UDP-Glycosyltransferase/glycogen phosphorylase"/>
    <property type="match status" value="1"/>
</dbReference>
<evidence type="ECO:0000259" key="10">
    <source>
        <dbReference type="Pfam" id="PF04413"/>
    </source>
</evidence>
<keyword evidence="9" id="KW-1003">Cell membrane</keyword>
<dbReference type="GO" id="GO:0005886">
    <property type="term" value="C:plasma membrane"/>
    <property type="evidence" value="ECO:0007669"/>
    <property type="project" value="UniProtKB-SubCell"/>
</dbReference>
<evidence type="ECO:0000256" key="7">
    <source>
        <dbReference type="PIRSR" id="PIRSR639901-1"/>
    </source>
</evidence>
<evidence type="ECO:0000256" key="1">
    <source>
        <dbReference type="ARBA" id="ARBA00004713"/>
    </source>
</evidence>
<accession>A0A4S1CAV7</accession>
<comment type="similarity">
    <text evidence="9">Belongs to the glycosyltransferase group 1 family.</text>
</comment>
<proteinExistence type="inferred from homology"/>
<organism evidence="11 12">
    <name type="scientific">Geomonas terrae</name>
    <dbReference type="NCBI Taxonomy" id="2562681"/>
    <lineage>
        <taxon>Bacteria</taxon>
        <taxon>Pseudomonadati</taxon>
        <taxon>Thermodesulfobacteriota</taxon>
        <taxon>Desulfuromonadia</taxon>
        <taxon>Geobacterales</taxon>
        <taxon>Geobacteraceae</taxon>
        <taxon>Geomonas</taxon>
    </lineage>
</organism>
<dbReference type="UniPathway" id="UPA00958"/>
<name>A0A4S1CAV7_9BACT</name>
<comment type="catalytic activity">
    <reaction evidence="6 9">
        <text>lipid IVA (E. coli) + CMP-3-deoxy-beta-D-manno-octulosonate = alpha-Kdo-(2-&gt;6)-lipid IVA (E. coli) + CMP + H(+)</text>
        <dbReference type="Rhea" id="RHEA:28066"/>
        <dbReference type="ChEBI" id="CHEBI:15378"/>
        <dbReference type="ChEBI" id="CHEBI:58603"/>
        <dbReference type="ChEBI" id="CHEBI:60364"/>
        <dbReference type="ChEBI" id="CHEBI:60377"/>
        <dbReference type="ChEBI" id="CHEBI:85987"/>
        <dbReference type="EC" id="2.4.99.12"/>
    </reaction>
</comment>
<evidence type="ECO:0000256" key="2">
    <source>
        <dbReference type="ARBA" id="ARBA00012621"/>
    </source>
</evidence>
<keyword evidence="9" id="KW-0448">Lipopolysaccharide biosynthesis</keyword>
<evidence type="ECO:0000313" key="12">
    <source>
        <dbReference type="Proteomes" id="UP000306416"/>
    </source>
</evidence>
<keyword evidence="9" id="KW-0472">Membrane</keyword>
<dbReference type="InterPro" id="IPR039901">
    <property type="entry name" value="Kdotransferase"/>
</dbReference>
<feature type="domain" description="3-deoxy-D-manno-octulosonic-acid transferase N-terminal" evidence="10">
    <location>
        <begin position="34"/>
        <end position="214"/>
    </location>
</feature>
<evidence type="ECO:0000256" key="4">
    <source>
        <dbReference type="ARBA" id="ARBA00022679"/>
    </source>
</evidence>
<dbReference type="Proteomes" id="UP000306416">
    <property type="component" value="Unassembled WGS sequence"/>
</dbReference>
<comment type="subcellular location">
    <subcellularLocation>
        <location evidence="9">Cell membrane</location>
    </subcellularLocation>
</comment>
<dbReference type="AlphaFoldDB" id="A0A4S1CAV7"/>
<dbReference type="Gene3D" id="3.40.50.2000">
    <property type="entry name" value="Glycogen Phosphorylase B"/>
    <property type="match status" value="1"/>
</dbReference>
<feature type="site" description="Transition state stabilizer" evidence="8">
    <location>
        <position position="133"/>
    </location>
</feature>
<dbReference type="Pfam" id="PF04413">
    <property type="entry name" value="Glycos_transf_N"/>
    <property type="match status" value="1"/>
</dbReference>
<evidence type="ECO:0000256" key="3">
    <source>
        <dbReference type="ARBA" id="ARBA00019077"/>
    </source>
</evidence>
<evidence type="ECO:0000313" key="11">
    <source>
        <dbReference type="EMBL" id="TGU70066.1"/>
    </source>
</evidence>
<protein>
    <recommendedName>
        <fullName evidence="3 9">3-deoxy-D-manno-octulosonic acid transferase</fullName>
        <shortName evidence="9">Kdo transferase</shortName>
        <ecNumber evidence="2 9">2.4.99.12</ecNumber>
    </recommendedName>
    <alternativeName>
        <fullName evidence="5 9">Lipid IV(A) 3-deoxy-D-manno-octulosonic acid transferase</fullName>
    </alternativeName>
</protein>
<dbReference type="Gene3D" id="3.40.50.11720">
    <property type="entry name" value="3-Deoxy-D-manno-octulosonic-acid transferase, N-terminal domain"/>
    <property type="match status" value="1"/>
</dbReference>
<dbReference type="GO" id="GO:0009245">
    <property type="term" value="P:lipid A biosynthetic process"/>
    <property type="evidence" value="ECO:0007669"/>
    <property type="project" value="TreeGrafter"/>
</dbReference>
<gene>
    <name evidence="11" type="ORF">E4633_19885</name>
</gene>
<evidence type="ECO:0000256" key="8">
    <source>
        <dbReference type="PIRSR" id="PIRSR639901-2"/>
    </source>
</evidence>
<dbReference type="EC" id="2.4.99.12" evidence="2 9"/>
<dbReference type="GO" id="GO:0043842">
    <property type="term" value="F:Kdo transferase activity"/>
    <property type="evidence" value="ECO:0007669"/>
    <property type="project" value="UniProtKB-EC"/>
</dbReference>
<keyword evidence="4 9" id="KW-0808">Transferase</keyword>
<dbReference type="GO" id="GO:0009244">
    <property type="term" value="P:lipopolysaccharide core region biosynthetic process"/>
    <property type="evidence" value="ECO:0007669"/>
    <property type="project" value="UniProtKB-UniRule"/>
</dbReference>
<dbReference type="RefSeq" id="WP_135873021.1">
    <property type="nucleotide sequence ID" value="NZ_SRSC01000006.1"/>
</dbReference>
<dbReference type="PANTHER" id="PTHR42755:SF1">
    <property type="entry name" value="3-DEOXY-D-MANNO-OCTULOSONIC ACID TRANSFERASE, MITOCHONDRIAL-RELATED"/>
    <property type="match status" value="1"/>
</dbReference>
<dbReference type="PANTHER" id="PTHR42755">
    <property type="entry name" value="3-DEOXY-MANNO-OCTULOSONATE CYTIDYLYLTRANSFERASE"/>
    <property type="match status" value="1"/>
</dbReference>
<feature type="site" description="Transition state stabilizer" evidence="8">
    <location>
        <position position="211"/>
    </location>
</feature>
<keyword evidence="12" id="KW-1185">Reference proteome</keyword>
<comment type="function">
    <text evidence="9">Involved in lipopolysaccharide (LPS) biosynthesis. Catalyzes the transfer of 3-deoxy-D-manno-octulosonate (Kdo) residue(s) from CMP-Kdo to lipid IV(A), the tetraacyldisaccharide-1,4'-bisphosphate precursor of lipid A.</text>
</comment>
<comment type="pathway">
    <text evidence="1 9">Bacterial outer membrane biogenesis; LPS core biosynthesis.</text>
</comment>
<evidence type="ECO:0000256" key="9">
    <source>
        <dbReference type="RuleBase" id="RU365103"/>
    </source>
</evidence>
<dbReference type="EMBL" id="SRSC01000006">
    <property type="protein sequence ID" value="TGU70066.1"/>
    <property type="molecule type" value="Genomic_DNA"/>
</dbReference>
<dbReference type="InterPro" id="IPR038107">
    <property type="entry name" value="Glycos_transf_N_sf"/>
</dbReference>
<evidence type="ECO:0000256" key="6">
    <source>
        <dbReference type="ARBA" id="ARBA00049183"/>
    </source>
</evidence>
<sequence length="432" mass="48013">MFLLFYNLAALILFPALLAFHLFQLLAGKNPPALAERLGAISAEQVQKIRGRKVIWVHAVSVGETQAARPLLKALKERRPDWALVVSNTTATGRAVSAGIPEIDAIVCFPFDFLPSVRHALGVVAPELVVIMETEIWPNFTREAARRGIPVVLANGRISERSFPRYRKFDWFFRPTLRLFSLLCMQAAGDLERVLAIGAPPERSVVTGNLKYDVPYREVPAAEKARLREEYRVPASATVICAGSTRPGEEAYLLASYRELKRERDDLFLVLAPRHPERTAEIAALLERDGFTYRRCSALDGWSGFFAPGEVLLVDGVGQLMRLYALSDLCFVGGSLVELGGHNLLEPASCGIPSTFGPYMNNFRDIAALVQRYRGGVQVPSPGELTEIWRELLADPDRRRELGHNALCMMRESGGATAKHMALMDRFLDKLP</sequence>
<feature type="active site" description="Proton acceptor" evidence="7">
    <location>
        <position position="64"/>
    </location>
</feature>
<comment type="caution">
    <text evidence="11">The sequence shown here is derived from an EMBL/GenBank/DDBJ whole genome shotgun (WGS) entry which is preliminary data.</text>
</comment>
<evidence type="ECO:0000256" key="5">
    <source>
        <dbReference type="ARBA" id="ARBA00031445"/>
    </source>
</evidence>
<dbReference type="InterPro" id="IPR007507">
    <property type="entry name" value="Glycos_transf_N"/>
</dbReference>
<reference evidence="11 12" key="1">
    <citation type="submission" date="2019-04" db="EMBL/GenBank/DDBJ databases">
        <title>Geobacter oryzae sp. nov., ferric-reducing bacteria isolated from paddy soil.</title>
        <authorList>
            <person name="Xu Z."/>
            <person name="Masuda Y."/>
            <person name="Itoh H."/>
            <person name="Senoo K."/>
        </authorList>
    </citation>
    <scope>NUCLEOTIDE SEQUENCE [LARGE SCALE GENOMIC DNA]</scope>
    <source>
        <strain evidence="11 12">Red111</strain>
    </source>
</reference>